<dbReference type="Gene3D" id="3.80.10.10">
    <property type="entry name" value="Ribonuclease Inhibitor"/>
    <property type="match status" value="1"/>
</dbReference>
<feature type="compositionally biased region" description="Pro residues" evidence="9">
    <location>
        <begin position="808"/>
        <end position="818"/>
    </location>
</feature>
<evidence type="ECO:0000259" key="10">
    <source>
        <dbReference type="Pfam" id="PF16000"/>
    </source>
</evidence>
<dbReference type="Pfam" id="PF16000">
    <property type="entry name" value="CARMIL_C"/>
    <property type="match status" value="1"/>
</dbReference>
<feature type="compositionally biased region" description="Low complexity" evidence="9">
    <location>
        <begin position="753"/>
        <end position="769"/>
    </location>
</feature>
<feature type="region of interest" description="Disordered" evidence="9">
    <location>
        <begin position="1001"/>
        <end position="1134"/>
    </location>
</feature>
<feature type="compositionally biased region" description="Pro residues" evidence="9">
    <location>
        <begin position="869"/>
        <end position="883"/>
    </location>
</feature>
<dbReference type="GO" id="GO:0016477">
    <property type="term" value="P:cell migration"/>
    <property type="evidence" value="ECO:0007669"/>
    <property type="project" value="TreeGrafter"/>
</dbReference>
<feature type="compositionally biased region" description="Low complexity" evidence="9">
    <location>
        <begin position="1080"/>
        <end position="1094"/>
    </location>
</feature>
<evidence type="ECO:0000256" key="9">
    <source>
        <dbReference type="SAM" id="MobiDB-lite"/>
    </source>
</evidence>
<evidence type="ECO:0000256" key="3">
    <source>
        <dbReference type="ARBA" id="ARBA00007298"/>
    </source>
</evidence>
<evidence type="ECO:0000313" key="13">
    <source>
        <dbReference type="Proteomes" id="UP000472267"/>
    </source>
</evidence>
<dbReference type="SMART" id="SM00368">
    <property type="entry name" value="LRR_RI"/>
    <property type="match status" value="5"/>
</dbReference>
<organism evidence="12 13">
    <name type="scientific">Salarias fasciatus</name>
    <name type="common">Jewelled blenny</name>
    <name type="synonym">Blennius fasciatus</name>
    <dbReference type="NCBI Taxonomy" id="181472"/>
    <lineage>
        <taxon>Eukaryota</taxon>
        <taxon>Metazoa</taxon>
        <taxon>Chordata</taxon>
        <taxon>Craniata</taxon>
        <taxon>Vertebrata</taxon>
        <taxon>Euteleostomi</taxon>
        <taxon>Actinopterygii</taxon>
        <taxon>Neopterygii</taxon>
        <taxon>Teleostei</taxon>
        <taxon>Neoteleostei</taxon>
        <taxon>Acanthomorphata</taxon>
        <taxon>Ovalentaria</taxon>
        <taxon>Blenniimorphae</taxon>
        <taxon>Blenniiformes</taxon>
        <taxon>Blennioidei</taxon>
        <taxon>Blenniidae</taxon>
        <taxon>Salariinae</taxon>
        <taxon>Salarias</taxon>
    </lineage>
</organism>
<evidence type="ECO:0000256" key="5">
    <source>
        <dbReference type="ARBA" id="ARBA00022490"/>
    </source>
</evidence>
<evidence type="ECO:0000313" key="12">
    <source>
        <dbReference type="Ensembl" id="ENSSFAP00005005363.1"/>
    </source>
</evidence>
<keyword evidence="13" id="KW-1185">Reference proteome</keyword>
<evidence type="ECO:0000256" key="8">
    <source>
        <dbReference type="ARBA" id="ARBA00023136"/>
    </source>
</evidence>
<comment type="subcellular location">
    <subcellularLocation>
        <location evidence="1">Cell membrane</location>
    </subcellularLocation>
    <subcellularLocation>
        <location evidence="2">Cytoplasm</location>
    </subcellularLocation>
</comment>
<feature type="compositionally biased region" description="Polar residues" evidence="9">
    <location>
        <begin position="907"/>
        <end position="919"/>
    </location>
</feature>
<dbReference type="InterPro" id="IPR011993">
    <property type="entry name" value="PH-like_dom_sf"/>
</dbReference>
<feature type="domain" description="CARMIL pleckstrin homology" evidence="11">
    <location>
        <begin position="1"/>
        <end position="57"/>
    </location>
</feature>
<evidence type="ECO:0000256" key="2">
    <source>
        <dbReference type="ARBA" id="ARBA00004496"/>
    </source>
</evidence>
<reference evidence="12" key="3">
    <citation type="submission" date="2025-09" db="UniProtKB">
        <authorList>
            <consortium name="Ensembl"/>
        </authorList>
    </citation>
    <scope>IDENTIFICATION</scope>
</reference>
<keyword evidence="4" id="KW-1003">Cell membrane</keyword>
<dbReference type="PANTHER" id="PTHR24112:SF32">
    <property type="entry name" value="CAPPING PROTEIN, ARP2_3 AND MYOSIN-I LINKER PROTEIN 2"/>
    <property type="match status" value="1"/>
</dbReference>
<evidence type="ECO:0000256" key="6">
    <source>
        <dbReference type="ARBA" id="ARBA00022614"/>
    </source>
</evidence>
<dbReference type="InterPro" id="IPR032675">
    <property type="entry name" value="LRR_dom_sf"/>
</dbReference>
<keyword evidence="7" id="KW-0677">Repeat</keyword>
<feature type="compositionally biased region" description="Gly residues" evidence="9">
    <location>
        <begin position="1004"/>
        <end position="1018"/>
    </location>
</feature>
<dbReference type="InterPro" id="IPR051279">
    <property type="entry name" value="PP1-Reg/Actin-Interact_Protein"/>
</dbReference>
<evidence type="ECO:0000256" key="7">
    <source>
        <dbReference type="ARBA" id="ARBA00022737"/>
    </source>
</evidence>
<dbReference type="PANTHER" id="PTHR24112">
    <property type="entry name" value="LEUCINE-RICH REPEAT, ISOFORM F-RELATED"/>
    <property type="match status" value="1"/>
</dbReference>
<dbReference type="GO" id="GO:0005886">
    <property type="term" value="C:plasma membrane"/>
    <property type="evidence" value="ECO:0007669"/>
    <property type="project" value="UniProtKB-SubCell"/>
</dbReference>
<dbReference type="Pfam" id="PF13516">
    <property type="entry name" value="LRR_6"/>
    <property type="match status" value="2"/>
</dbReference>
<keyword evidence="8" id="KW-0472">Membrane</keyword>
<protein>
    <submittedName>
        <fullName evidence="12">Capping protein regulator and myosin 1 linker 2</fullName>
    </submittedName>
</protein>
<keyword evidence="5" id="KW-0963">Cytoplasm</keyword>
<feature type="region of interest" description="Disordered" evidence="9">
    <location>
        <begin position="1155"/>
        <end position="1176"/>
    </location>
</feature>
<dbReference type="SUPFAM" id="SSF52047">
    <property type="entry name" value="RNI-like"/>
    <property type="match status" value="2"/>
</dbReference>
<dbReference type="InterPro" id="IPR001611">
    <property type="entry name" value="Leu-rich_rpt"/>
</dbReference>
<accession>A0A672FG21</accession>
<dbReference type="OMA" id="YIHNWRQ"/>
<gene>
    <name evidence="12" type="primary">carmil2</name>
</gene>
<feature type="compositionally biased region" description="Low complexity" evidence="9">
    <location>
        <begin position="787"/>
        <end position="807"/>
    </location>
</feature>
<dbReference type="FunCoup" id="A0A672FG21">
    <property type="interactions" value="32"/>
</dbReference>
<dbReference type="Proteomes" id="UP000472267">
    <property type="component" value="Chromosome 7"/>
</dbReference>
<feature type="compositionally biased region" description="Basic and acidic residues" evidence="9">
    <location>
        <begin position="1031"/>
        <end position="1059"/>
    </location>
</feature>
<reference evidence="12" key="1">
    <citation type="submission" date="2019-06" db="EMBL/GenBank/DDBJ databases">
        <authorList>
            <consortium name="Wellcome Sanger Institute Data Sharing"/>
        </authorList>
    </citation>
    <scope>NUCLEOTIDE SEQUENCE [LARGE SCALE GENOMIC DNA]</scope>
</reference>
<dbReference type="Pfam" id="PF17888">
    <property type="entry name" value="Carm_PH"/>
    <property type="match status" value="1"/>
</dbReference>
<name>A0A672FG21_SALFA</name>
<dbReference type="InterPro" id="IPR041245">
    <property type="entry name" value="CARMIL_PH"/>
</dbReference>
<evidence type="ECO:0000256" key="1">
    <source>
        <dbReference type="ARBA" id="ARBA00004236"/>
    </source>
</evidence>
<proteinExistence type="inferred from homology"/>
<feature type="domain" description="CARMIL C-terminal" evidence="10">
    <location>
        <begin position="860"/>
        <end position="998"/>
    </location>
</feature>
<dbReference type="GO" id="GO:0034315">
    <property type="term" value="P:regulation of Arp2/3 complex-mediated actin nucleation"/>
    <property type="evidence" value="ECO:0007669"/>
    <property type="project" value="TreeGrafter"/>
</dbReference>
<dbReference type="Gene3D" id="2.30.29.30">
    <property type="entry name" value="Pleckstrin-homology domain (PH domain)/Phosphotyrosine-binding domain (PTB)"/>
    <property type="match status" value="1"/>
</dbReference>
<keyword evidence="6" id="KW-0433">Leucine-rich repeat</keyword>
<reference evidence="12" key="2">
    <citation type="submission" date="2025-08" db="UniProtKB">
        <authorList>
            <consortium name="Ensembl"/>
        </authorList>
    </citation>
    <scope>IDENTIFICATION</scope>
</reference>
<feature type="region of interest" description="Disordered" evidence="9">
    <location>
        <begin position="753"/>
        <end position="932"/>
    </location>
</feature>
<feature type="compositionally biased region" description="Basic and acidic residues" evidence="9">
    <location>
        <begin position="1161"/>
        <end position="1171"/>
    </location>
</feature>
<evidence type="ECO:0000256" key="4">
    <source>
        <dbReference type="ARBA" id="ARBA00022475"/>
    </source>
</evidence>
<comment type="similarity">
    <text evidence="3">Belongs to the CARMIL family.</text>
</comment>
<dbReference type="InterPro" id="IPR031943">
    <property type="entry name" value="CARMIL_C"/>
</dbReference>
<dbReference type="GO" id="GO:0005737">
    <property type="term" value="C:cytoplasm"/>
    <property type="evidence" value="ECO:0007669"/>
    <property type="project" value="UniProtKB-SubCell"/>
</dbReference>
<sequence length="1300" mass="140333">ESTFSYLEIFSIAVHGQNQVLLVLETDTHTLSFTVPHIKDLEAIIGHMTASLKKVFPDSSPGKLLKAAPPDLHHRLLMNTEVEGSGFCSTGGFSETYAALCDFNEMPFREEIQWDVDNIYHRHRCRQFSLQDFSHVDSRDLAVAISALSFNQWFTAVYSKDLRLSAEIQQQLMFVLSRSPGLQQLSLEASGLKPDFAVNMAAALQENSSSALRSINLSGNPLEDKGVLALSQELKNLNQGLTHLSLSRVQMTARGLGGLSQVLFSSQLFSASLTHLDLSANSNSLVTEDATFLFRFLSSTNCLSHLDLSDTSCPLDTLFVSLSAGCHSLTHLNLARNPFSHRKVREVTRSVQEFFSRSGRLKFVCLSGTKLPPAALRLLLQGLAVNTGLSGLELDVSSCELCSAGAMVIQEHISEAAAIMSLDISDNGLENDMVTLVLSLARCRSLQRLALGRNFTMKSRALTDVLHRIAQLVQDEECPLRSLSVCDSKLKSGTHILLSALGGHAALAELDISGNAIGDVGAKMLAKALMTNTRLRKLQWDRNNVSARGFQDVADALERNFTLQQVPLPLADFTQSYRGSPDRTRDALLKVAVRSRCFPLQLLPSLYGDGVQRPSEGDSVDRILAEAATALAQEFSRSLQVRTSTPVSSLLTRNASGLRSRLTCFPGALQELGEGVLRSVESACPRVVQRSGLWSSVSECMSSRSTEGRSAARLPSGLHCGGVSTDTPLCVWVLDFQYSPAVWRNAVHSRSLRPASSLSSKAQSSQSHSRLTEPQGEPGAEEGRCGLPVLLTATPLPLQTSGHSPSPSSSPSPSPPGPRGRRRKEGEAVDAAEAGASFLPPPRLPLLRSGCGGSHPPEAPPAGRRSSPGPGPGPGPPVSPMEPLPTQGQTLRHYTASRPRPRRKHSQPPSARPQESQSKVENEASEAMGRVDEGVEEFFTKRIIPGYALSQWEEPPLRAAPPVCTSPTPPSVAPTTALPPKNIKKKFGDFFAFKRARAGRAAKAGGGEGGGGGGGGEGVKVKRTSIADLIRPLREAKERERERERGKEREKERGPRSVEDANVSNDAAVTEGTIAEKMVTATTPPSDTTPSFPAVTTSPERTAAPPCDADEGGGPGPGRTRPETPSGKSPFGERKLKVARTLREGKSQSLILLTGLEPEDKDGTPSKKHVSESGSSLEQRLQVMLHRMGMAKTPPADTKMSQSKDEELRKANSEGVCGTHLPFPLISAFTLLDYQIKTLLLLLFLSLRCYSGQTCASTHLHEAQDHVHFIRYRLSSSGVDTVKRQGLTYEAEPGSRSSDQ</sequence>
<dbReference type="Ensembl" id="ENSSFAT00005005668.1">
    <property type="protein sequence ID" value="ENSSFAP00005005363.1"/>
    <property type="gene ID" value="ENSSFAG00005003388.1"/>
</dbReference>
<dbReference type="GO" id="GO:0030027">
    <property type="term" value="C:lamellipodium"/>
    <property type="evidence" value="ECO:0007669"/>
    <property type="project" value="TreeGrafter"/>
</dbReference>
<evidence type="ECO:0000259" key="11">
    <source>
        <dbReference type="Pfam" id="PF17888"/>
    </source>
</evidence>
<dbReference type="InParanoid" id="A0A672FG21"/>